<dbReference type="Proteomes" id="UP001060112">
    <property type="component" value="Chromosome"/>
</dbReference>
<evidence type="ECO:0000313" key="3">
    <source>
        <dbReference type="EMBL" id="UTY39126.1"/>
    </source>
</evidence>
<dbReference type="InterPro" id="IPR004437">
    <property type="entry name" value="ParB/RepB/Spo0J"/>
</dbReference>
<keyword evidence="4" id="KW-1185">Reference proteome</keyword>
<evidence type="ECO:0000259" key="2">
    <source>
        <dbReference type="SMART" id="SM00470"/>
    </source>
</evidence>
<dbReference type="EMBL" id="CP101620">
    <property type="protein sequence ID" value="UTY39126.1"/>
    <property type="molecule type" value="Genomic_DNA"/>
</dbReference>
<feature type="domain" description="ParB-like N-terminal" evidence="2">
    <location>
        <begin position="33"/>
        <end position="124"/>
    </location>
</feature>
<dbReference type="SUPFAM" id="SSF110849">
    <property type="entry name" value="ParB/Sulfiredoxin"/>
    <property type="match status" value="1"/>
</dbReference>
<dbReference type="PANTHER" id="PTHR33375:SF1">
    <property type="entry name" value="CHROMOSOME-PARTITIONING PROTEIN PARB-RELATED"/>
    <property type="match status" value="1"/>
</dbReference>
<dbReference type="CDD" id="cd16407">
    <property type="entry name" value="ParB_N_like"/>
    <property type="match status" value="1"/>
</dbReference>
<evidence type="ECO:0000256" key="1">
    <source>
        <dbReference type="ARBA" id="ARBA00006295"/>
    </source>
</evidence>
<dbReference type="InterPro" id="IPR050336">
    <property type="entry name" value="Chromosome_partition/occlusion"/>
</dbReference>
<dbReference type="Pfam" id="PF02195">
    <property type="entry name" value="ParB_N"/>
    <property type="match status" value="1"/>
</dbReference>
<evidence type="ECO:0000313" key="4">
    <source>
        <dbReference type="Proteomes" id="UP001060112"/>
    </source>
</evidence>
<dbReference type="SUPFAM" id="SSF109709">
    <property type="entry name" value="KorB DNA-binding domain-like"/>
    <property type="match status" value="1"/>
</dbReference>
<dbReference type="InterPro" id="IPR003115">
    <property type="entry name" value="ParB_N"/>
</dbReference>
<protein>
    <submittedName>
        <fullName evidence="3">ParB/RepB/Spo0J family partition protein</fullName>
    </submittedName>
</protein>
<dbReference type="NCBIfam" id="TIGR00180">
    <property type="entry name" value="parB_part"/>
    <property type="match status" value="1"/>
</dbReference>
<gene>
    <name evidence="3" type="ORF">NMU03_16405</name>
</gene>
<dbReference type="Gene3D" id="1.10.10.2830">
    <property type="match status" value="1"/>
</dbReference>
<dbReference type="PANTHER" id="PTHR33375">
    <property type="entry name" value="CHROMOSOME-PARTITIONING PROTEIN PARB-RELATED"/>
    <property type="match status" value="1"/>
</dbReference>
<comment type="similarity">
    <text evidence="1">Belongs to the ParB family.</text>
</comment>
<dbReference type="RefSeq" id="WP_290140016.1">
    <property type="nucleotide sequence ID" value="NZ_CP101620.1"/>
</dbReference>
<dbReference type="SMART" id="SM00470">
    <property type="entry name" value="ParB"/>
    <property type="match status" value="1"/>
</dbReference>
<accession>A0ABY5I1C5</accession>
<dbReference type="InterPro" id="IPR036086">
    <property type="entry name" value="ParB/Sulfiredoxin_sf"/>
</dbReference>
<proteinExistence type="inferred from homology"/>
<sequence length="318" mass="37217">MAKKNVQDIQIPTYDDLFTSEEQRQENKLEKIMNISIKEIHEFKNHPFKVRMDEDMIKLSESVNENGVLLPALVRPSPYEDGYEMVSGHRRMKAAELNQMDTIPAIIRDLTDDQATIIMVDSNIQRENILPSERGMAYKMKLDAMNRQGQRTDLTFSQLGKKSTKKYSFEQLADEVGETKNQIYRYIRLTELIEPLKDLVDGVRNDGKKIALNPAVELSYLSKENQKDVVKMIDDYEVTPSHAQTIRMKELSKKGRLDENVIYSIMTEEKPNQKEKITLKMEDINCYFPKEYTPKQKSDTIIRLLEGWYKRRNKDHSR</sequence>
<name>A0ABY5I1C5_9FIRM</name>
<reference evidence="3" key="1">
    <citation type="submission" date="2022-07" db="EMBL/GenBank/DDBJ databases">
        <title>Faecal culturing of patients with breast cancer.</title>
        <authorList>
            <person name="Teng N.M.Y."/>
            <person name="Kiu R."/>
            <person name="Evans R."/>
            <person name="Baker D.J."/>
            <person name="Zenner C."/>
            <person name="Robinson S.D."/>
            <person name="Hall L.J."/>
        </authorList>
    </citation>
    <scope>NUCLEOTIDE SEQUENCE</scope>
    <source>
        <strain evidence="3">LH1062</strain>
    </source>
</reference>
<dbReference type="Gene3D" id="3.90.1530.30">
    <property type="match status" value="1"/>
</dbReference>
<organism evidence="3 4">
    <name type="scientific">Allocoprobacillus halotolerans</name>
    <dbReference type="NCBI Taxonomy" id="2944914"/>
    <lineage>
        <taxon>Bacteria</taxon>
        <taxon>Bacillati</taxon>
        <taxon>Bacillota</taxon>
        <taxon>Erysipelotrichia</taxon>
        <taxon>Erysipelotrichales</taxon>
        <taxon>Erysipelotrichaceae</taxon>
        <taxon>Allocoprobacillus</taxon>
    </lineage>
</organism>